<dbReference type="GeneTree" id="ENSGT00390000011355"/>
<evidence type="ECO:0000313" key="10">
    <source>
        <dbReference type="Proteomes" id="UP000694388"/>
    </source>
</evidence>
<dbReference type="PROSITE" id="PS50878">
    <property type="entry name" value="RT_POL"/>
    <property type="match status" value="1"/>
</dbReference>
<keyword evidence="4" id="KW-0812">Transmembrane</keyword>
<sequence>MSCSEDVSRGVPQGSVLRPLLFIIFINDLDNGVKSKLSKFADDTKLGGKVDIREGGDQIQESINTCVDLAKYWQMEFNLSKCKVLEMGRNNENRDYRMQGVVLERVTQEKDLGVVIDMGDCSTDVTSYLGPGARLDGLEITFQVTEMSALTGSYNTMVGNNEGSMAIGGKLSNMLGRAERLVAQFSYGTKETSYGLSFFKPQTGCFERNITFGLFDVKGQFPWSSVREVDRGVSFDFNFPVWRTRHTVRWEAVWRELSCLSRTASFPVREESGHSLKSSLAHTMVVDCRDSTILPSKGVYLKVNQELAGYTGGDIRFLKEEMELQLNRSLPWGCVSVFCSILFFLGGPTTIRGFNMYSIGPYAESDFLGGDAYWAAGLHLYTPLPFGPGRPGFGDIFRTHLFINAGNLCSLDYGEGLRGHVSRLGSCLRWAYGAGVVLRLGNIARLELNYCFPTGVQLGDR</sequence>
<evidence type="ECO:0000256" key="3">
    <source>
        <dbReference type="ARBA" id="ARBA00022452"/>
    </source>
</evidence>
<dbReference type="FunFam" id="2.40.160.50:FF:000002">
    <property type="entry name" value="sorting and assembly machinery component 50 homolog"/>
    <property type="match status" value="1"/>
</dbReference>
<evidence type="ECO:0000256" key="4">
    <source>
        <dbReference type="ARBA" id="ARBA00022692"/>
    </source>
</evidence>
<keyword evidence="10" id="KW-1185">Reference proteome</keyword>
<proteinExistence type="inferred from homology"/>
<organism evidence="9 10">
    <name type="scientific">Eptatretus burgeri</name>
    <name type="common">Inshore hagfish</name>
    <dbReference type="NCBI Taxonomy" id="7764"/>
    <lineage>
        <taxon>Eukaryota</taxon>
        <taxon>Metazoa</taxon>
        <taxon>Chordata</taxon>
        <taxon>Craniata</taxon>
        <taxon>Vertebrata</taxon>
        <taxon>Cyclostomata</taxon>
        <taxon>Myxini</taxon>
        <taxon>Myxiniformes</taxon>
        <taxon>Myxinidae</taxon>
        <taxon>Eptatretinae</taxon>
        <taxon>Eptatretus</taxon>
    </lineage>
</organism>
<reference evidence="9" key="1">
    <citation type="submission" date="2025-08" db="UniProtKB">
        <authorList>
            <consortium name="Ensembl"/>
        </authorList>
    </citation>
    <scope>IDENTIFICATION</scope>
</reference>
<accession>A0A8C4NGT6</accession>
<keyword evidence="3" id="KW-1134">Transmembrane beta strand</keyword>
<evidence type="ECO:0000256" key="1">
    <source>
        <dbReference type="ARBA" id="ARBA00004374"/>
    </source>
</evidence>
<dbReference type="GO" id="GO:0005741">
    <property type="term" value="C:mitochondrial outer membrane"/>
    <property type="evidence" value="ECO:0007669"/>
    <property type="project" value="UniProtKB-SubCell"/>
</dbReference>
<keyword evidence="7" id="KW-0472">Membrane</keyword>
<protein>
    <submittedName>
        <fullName evidence="9">SAMM50 sorting and assembly machinery component</fullName>
    </submittedName>
</protein>
<dbReference type="GO" id="GO:0033108">
    <property type="term" value="P:mitochondrial respiratory chain complex assembly"/>
    <property type="evidence" value="ECO:0007669"/>
    <property type="project" value="TreeGrafter"/>
</dbReference>
<dbReference type="AlphaFoldDB" id="A0A8C4NGT6"/>
<dbReference type="Ensembl" id="ENSEBUT00000006912.1">
    <property type="protein sequence ID" value="ENSEBUP00000006455.1"/>
    <property type="gene ID" value="ENSEBUG00000004210.1"/>
</dbReference>
<dbReference type="InterPro" id="IPR000184">
    <property type="entry name" value="Bac_surfAg_D15"/>
</dbReference>
<dbReference type="InterPro" id="IPR039910">
    <property type="entry name" value="D15-like"/>
</dbReference>
<comment type="subcellular location">
    <subcellularLocation>
        <location evidence="1">Mitochondrion outer membrane</location>
        <topology evidence="1">Multi-pass membrane protein</topology>
    </subcellularLocation>
</comment>
<keyword evidence="5" id="KW-1000">Mitochondrion outer membrane</keyword>
<dbReference type="Pfam" id="PF00078">
    <property type="entry name" value="RVT_1"/>
    <property type="match status" value="1"/>
</dbReference>
<dbReference type="Pfam" id="PF01103">
    <property type="entry name" value="Omp85"/>
    <property type="match status" value="1"/>
</dbReference>
<reference evidence="9" key="2">
    <citation type="submission" date="2025-09" db="UniProtKB">
        <authorList>
            <consortium name="Ensembl"/>
        </authorList>
    </citation>
    <scope>IDENTIFICATION</scope>
</reference>
<keyword evidence="6" id="KW-0496">Mitochondrion</keyword>
<dbReference type="PANTHER" id="PTHR12815">
    <property type="entry name" value="SORTING AND ASSEMBLY MACHINERY SAMM50 PROTEIN FAMILY MEMBER"/>
    <property type="match status" value="1"/>
</dbReference>
<dbReference type="Proteomes" id="UP000694388">
    <property type="component" value="Unplaced"/>
</dbReference>
<evidence type="ECO:0000256" key="6">
    <source>
        <dbReference type="ARBA" id="ARBA00023128"/>
    </source>
</evidence>
<comment type="similarity">
    <text evidence="2">Belongs to the SAM50/omp85 family.</text>
</comment>
<dbReference type="InterPro" id="IPR000477">
    <property type="entry name" value="RT_dom"/>
</dbReference>
<dbReference type="PANTHER" id="PTHR12815:SF18">
    <property type="entry name" value="SORTING AND ASSEMBLY MACHINERY COMPONENT 50 HOMOLOG"/>
    <property type="match status" value="1"/>
</dbReference>
<evidence type="ECO:0000256" key="7">
    <source>
        <dbReference type="ARBA" id="ARBA00023136"/>
    </source>
</evidence>
<dbReference type="Gene3D" id="2.40.160.50">
    <property type="entry name" value="membrane protein fhac: a member of the omp85/tpsb transporter family"/>
    <property type="match status" value="1"/>
</dbReference>
<evidence type="ECO:0000256" key="5">
    <source>
        <dbReference type="ARBA" id="ARBA00022787"/>
    </source>
</evidence>
<dbReference type="GO" id="GO:0045040">
    <property type="term" value="P:protein insertion into mitochondrial outer membrane"/>
    <property type="evidence" value="ECO:0007669"/>
    <property type="project" value="TreeGrafter"/>
</dbReference>
<feature type="domain" description="Reverse transcriptase" evidence="8">
    <location>
        <begin position="1"/>
        <end position="103"/>
    </location>
</feature>
<evidence type="ECO:0000313" key="9">
    <source>
        <dbReference type="Ensembl" id="ENSEBUP00000006455.1"/>
    </source>
</evidence>
<name>A0A8C4NGT6_EPTBU</name>
<evidence type="ECO:0000256" key="2">
    <source>
        <dbReference type="ARBA" id="ARBA00010913"/>
    </source>
</evidence>
<evidence type="ECO:0000259" key="8">
    <source>
        <dbReference type="PROSITE" id="PS50878"/>
    </source>
</evidence>